<evidence type="ECO:0000313" key="1">
    <source>
        <dbReference type="EMBL" id="GAP52155.1"/>
    </source>
</evidence>
<proteinExistence type="predicted"/>
<sequence length="55" mass="5861">MDLAKQIALAQTKVEKDFPATTRSLVKDFKAARQAALKRAEAGGFADRPSVSPSA</sequence>
<dbReference type="Proteomes" id="UP000053859">
    <property type="component" value="Unassembled WGS sequence"/>
</dbReference>
<dbReference type="PATRIC" id="fig|146537.3.peg.7393"/>
<organism evidence="1 2">
    <name type="scientific">Streptomyces azureus</name>
    <dbReference type="NCBI Taxonomy" id="146537"/>
    <lineage>
        <taxon>Bacteria</taxon>
        <taxon>Bacillati</taxon>
        <taxon>Actinomycetota</taxon>
        <taxon>Actinomycetes</taxon>
        <taxon>Kitasatosporales</taxon>
        <taxon>Streptomycetaceae</taxon>
        <taxon>Streptomyces</taxon>
    </lineage>
</organism>
<reference evidence="1" key="1">
    <citation type="journal article" date="2015" name="Genome Announc.">
        <title>Draft Genome Sequence of Thiostrepton-Producing Streptomyces azureus ATCC 14921.</title>
        <authorList>
            <person name="Sakihara K."/>
            <person name="Maeda J."/>
            <person name="Tashiro K."/>
            <person name="Fujino Y."/>
            <person name="Kuhara S."/>
            <person name="Ohshima T."/>
            <person name="Ogata S."/>
            <person name="Doi K."/>
        </authorList>
    </citation>
    <scope>NUCLEOTIDE SEQUENCE [LARGE SCALE GENOMIC DNA]</scope>
    <source>
        <strain evidence="1">ATCC14921</strain>
    </source>
</reference>
<dbReference type="EMBL" id="DF968412">
    <property type="protein sequence ID" value="GAP52155.1"/>
    <property type="molecule type" value="Genomic_DNA"/>
</dbReference>
<accession>A0A0K8PW38</accession>
<gene>
    <name evidence="1" type="ORF">SAZU_7029</name>
</gene>
<dbReference type="RefSeq" id="WP_167745793.1">
    <property type="nucleotide sequence ID" value="NZ_DF968412.1"/>
</dbReference>
<protein>
    <submittedName>
        <fullName evidence="1">TetR family transcriptional regulator</fullName>
    </submittedName>
</protein>
<dbReference type="AlphaFoldDB" id="A0A0K8PW38"/>
<name>A0A0K8PW38_STRAJ</name>
<keyword evidence="2" id="KW-1185">Reference proteome</keyword>
<evidence type="ECO:0000313" key="2">
    <source>
        <dbReference type="Proteomes" id="UP000053859"/>
    </source>
</evidence>